<proteinExistence type="inferred from homology"/>
<comment type="subcellular location">
    <subcellularLocation>
        <location evidence="7">Cell membrane</location>
    </subcellularLocation>
    <subcellularLocation>
        <location evidence="7">Bacterial flagellum basal body</location>
    </subcellularLocation>
</comment>
<keyword evidence="4 7" id="KW-0472">Membrane</keyword>
<keyword evidence="3 7" id="KW-1133">Transmembrane helix</keyword>
<dbReference type="RefSeq" id="WP_191144947.1">
    <property type="nucleotide sequence ID" value="NZ_JACXAF010000012.1"/>
</dbReference>
<accession>A0A8J6QSE4</accession>
<comment type="similarity">
    <text evidence="6 7">Belongs to the FliO/MopB family.</text>
</comment>
<gene>
    <name evidence="8" type="primary">fliO</name>
    <name evidence="8" type="ORF">IC617_10480</name>
</gene>
<dbReference type="AlphaFoldDB" id="A0A8J6QSE4"/>
<name>A0A8J6QSE4_9GAMM</name>
<dbReference type="Pfam" id="PF04347">
    <property type="entry name" value="FliO"/>
    <property type="match status" value="1"/>
</dbReference>
<comment type="caution">
    <text evidence="8">The sequence shown here is derived from an EMBL/GenBank/DDBJ whole genome shotgun (WGS) entry which is preliminary data.</text>
</comment>
<feature type="transmembrane region" description="Helical" evidence="7">
    <location>
        <begin position="12"/>
        <end position="31"/>
    </location>
</feature>
<dbReference type="Proteomes" id="UP000638014">
    <property type="component" value="Unassembled WGS sequence"/>
</dbReference>
<evidence type="ECO:0000256" key="1">
    <source>
        <dbReference type="ARBA" id="ARBA00022475"/>
    </source>
</evidence>
<dbReference type="GO" id="GO:0005886">
    <property type="term" value="C:plasma membrane"/>
    <property type="evidence" value="ECO:0007669"/>
    <property type="project" value="UniProtKB-SubCell"/>
</dbReference>
<dbReference type="PANTHER" id="PTHR38766:SF1">
    <property type="entry name" value="FLAGELLAR PROTEIN FLIO"/>
    <property type="match status" value="1"/>
</dbReference>
<evidence type="ECO:0000313" key="8">
    <source>
        <dbReference type="EMBL" id="MBD1389854.1"/>
    </source>
</evidence>
<dbReference type="InterPro" id="IPR022781">
    <property type="entry name" value="Flagellar_biosynth_FliO"/>
</dbReference>
<dbReference type="GO" id="GO:0044781">
    <property type="term" value="P:bacterial-type flagellum organization"/>
    <property type="evidence" value="ECO:0007669"/>
    <property type="project" value="UniProtKB-UniRule"/>
</dbReference>
<evidence type="ECO:0000256" key="3">
    <source>
        <dbReference type="ARBA" id="ARBA00022989"/>
    </source>
</evidence>
<evidence type="ECO:0000256" key="5">
    <source>
        <dbReference type="ARBA" id="ARBA00023143"/>
    </source>
</evidence>
<dbReference type="InterPro" id="IPR052205">
    <property type="entry name" value="FliO/MopB"/>
</dbReference>
<keyword evidence="9" id="KW-1185">Reference proteome</keyword>
<protein>
    <recommendedName>
        <fullName evidence="7">Flagellar protein</fullName>
    </recommendedName>
</protein>
<evidence type="ECO:0000313" key="9">
    <source>
        <dbReference type="Proteomes" id="UP000638014"/>
    </source>
</evidence>
<organism evidence="8 9">
    <name type="scientific">Neiella litorisoli</name>
    <dbReference type="NCBI Taxonomy" id="2771431"/>
    <lineage>
        <taxon>Bacteria</taxon>
        <taxon>Pseudomonadati</taxon>
        <taxon>Pseudomonadota</taxon>
        <taxon>Gammaproteobacteria</taxon>
        <taxon>Alteromonadales</taxon>
        <taxon>Echinimonadaceae</taxon>
        <taxon>Neiella</taxon>
    </lineage>
</organism>
<evidence type="ECO:0000256" key="2">
    <source>
        <dbReference type="ARBA" id="ARBA00022692"/>
    </source>
</evidence>
<keyword evidence="5 7" id="KW-0975">Bacterial flagellum</keyword>
<reference evidence="8" key="1">
    <citation type="submission" date="2020-09" db="EMBL/GenBank/DDBJ databases">
        <title>A novel bacterium of genus Neiella, isolated from South China Sea.</title>
        <authorList>
            <person name="Huang H."/>
            <person name="Mo K."/>
            <person name="Hu Y."/>
        </authorList>
    </citation>
    <scope>NUCLEOTIDE SEQUENCE</scope>
    <source>
        <strain evidence="8">HB171785</strain>
    </source>
</reference>
<evidence type="ECO:0000256" key="6">
    <source>
        <dbReference type="ARBA" id="ARBA00037937"/>
    </source>
</evidence>
<keyword evidence="8" id="KW-0282">Flagellum</keyword>
<dbReference type="NCBIfam" id="TIGR03500">
    <property type="entry name" value="FliO_TIGR"/>
    <property type="match status" value="1"/>
</dbReference>
<evidence type="ECO:0000256" key="4">
    <source>
        <dbReference type="ARBA" id="ARBA00023136"/>
    </source>
</evidence>
<evidence type="ECO:0000256" key="7">
    <source>
        <dbReference type="RuleBase" id="RU362064"/>
    </source>
</evidence>
<keyword evidence="8" id="KW-0966">Cell projection</keyword>
<keyword evidence="8" id="KW-0969">Cilium</keyword>
<dbReference type="EMBL" id="JACXAF010000012">
    <property type="protein sequence ID" value="MBD1389854.1"/>
    <property type="molecule type" value="Genomic_DNA"/>
</dbReference>
<keyword evidence="2 7" id="KW-0812">Transmembrane</keyword>
<sequence length="112" mass="12453">MTASNSMEQMLAMFVSLLVVLAVAIGLAWLWKRLMPSSLMAPSGMDVVASRHIGTKERLLLVKVGERYLLLGVTAQAINTLAEFNAEQLPEALQHIQQPTTPPNWLPWRSKQ</sequence>
<keyword evidence="1 7" id="KW-1003">Cell membrane</keyword>
<dbReference type="GO" id="GO:0009425">
    <property type="term" value="C:bacterial-type flagellum basal body"/>
    <property type="evidence" value="ECO:0007669"/>
    <property type="project" value="UniProtKB-SubCell"/>
</dbReference>
<dbReference type="PANTHER" id="PTHR38766">
    <property type="entry name" value="FLAGELLAR PROTEIN FLIO"/>
    <property type="match status" value="1"/>
</dbReference>